<dbReference type="Proteomes" id="UP000555836">
    <property type="component" value="Unassembled WGS sequence"/>
</dbReference>
<dbReference type="AlphaFoldDB" id="A0A7Y0S7B0"/>
<evidence type="ECO:0000313" key="1">
    <source>
        <dbReference type="EMBL" id="NMU27699.1"/>
    </source>
</evidence>
<dbReference type="EMBL" id="JABCLD010001817">
    <property type="protein sequence ID" value="NMU27699.1"/>
    <property type="molecule type" value="Genomic_DNA"/>
</dbReference>
<reference evidence="1 2" key="1">
    <citation type="submission" date="2020-04" db="EMBL/GenBank/DDBJ databases">
        <title>Whole-genome sequencing of Vibrio spp. from China reveals different genetic environments of blaCTX-M-14 among diverse lineages.</title>
        <authorList>
            <person name="Zheng Z."/>
            <person name="Ye L."/>
            <person name="Chen S."/>
        </authorList>
    </citation>
    <scope>NUCLEOTIDE SEQUENCE [LARGE SCALE GENOMIC DNA]</scope>
    <source>
        <strain evidence="1 2">Vb0574</strain>
    </source>
</reference>
<proteinExistence type="predicted"/>
<sequence length="174" mass="19138">MNNVSRLPYKLPSNQADALKSLAKILNIPLHLVQGDPVKVSQAMSGTIMYRQLDRNARQQVMAIIHGLSSGPLKSCLITRCTDVLVNPQWGEWSLTTEELTEILKFHNDFNRWSSILGANPGAYGAGGAAWSIIKQGASSGNIAVLIASIALVGIHEFSYSEMQKYTAELERRR</sequence>
<gene>
    <name evidence="1" type="ORF">HKB21_18990</name>
</gene>
<accession>A0A7Y0S7B0</accession>
<protein>
    <submittedName>
        <fullName evidence="1">Uncharacterized protein</fullName>
    </submittedName>
</protein>
<organism evidence="1 2">
    <name type="scientific">Vibrio parahaemolyticus</name>
    <dbReference type="NCBI Taxonomy" id="670"/>
    <lineage>
        <taxon>Bacteria</taxon>
        <taxon>Pseudomonadati</taxon>
        <taxon>Pseudomonadota</taxon>
        <taxon>Gammaproteobacteria</taxon>
        <taxon>Vibrionales</taxon>
        <taxon>Vibrionaceae</taxon>
        <taxon>Vibrio</taxon>
    </lineage>
</organism>
<comment type="caution">
    <text evidence="1">The sequence shown here is derived from an EMBL/GenBank/DDBJ whole genome shotgun (WGS) entry which is preliminary data.</text>
</comment>
<dbReference type="RefSeq" id="WP_025793432.1">
    <property type="nucleotide sequence ID" value="NZ_CAMFHI010000038.1"/>
</dbReference>
<name>A0A7Y0S7B0_VIBPH</name>
<evidence type="ECO:0000313" key="2">
    <source>
        <dbReference type="Proteomes" id="UP000555836"/>
    </source>
</evidence>